<name>A0AA38VT08_9PEZI</name>
<evidence type="ECO:0000256" key="1">
    <source>
        <dbReference type="SAM" id="MobiDB-lite"/>
    </source>
</evidence>
<dbReference type="EMBL" id="JANBVO010000009">
    <property type="protein sequence ID" value="KAJ9149986.1"/>
    <property type="molecule type" value="Genomic_DNA"/>
</dbReference>
<evidence type="ECO:0000313" key="3">
    <source>
        <dbReference type="Proteomes" id="UP001174694"/>
    </source>
</evidence>
<feature type="compositionally biased region" description="Polar residues" evidence="1">
    <location>
        <begin position="36"/>
        <end position="51"/>
    </location>
</feature>
<organism evidence="2 3">
    <name type="scientific">Pleurostoma richardsiae</name>
    <dbReference type="NCBI Taxonomy" id="41990"/>
    <lineage>
        <taxon>Eukaryota</taxon>
        <taxon>Fungi</taxon>
        <taxon>Dikarya</taxon>
        <taxon>Ascomycota</taxon>
        <taxon>Pezizomycotina</taxon>
        <taxon>Sordariomycetes</taxon>
        <taxon>Sordariomycetidae</taxon>
        <taxon>Calosphaeriales</taxon>
        <taxon>Pleurostomataceae</taxon>
        <taxon>Pleurostoma</taxon>
    </lineage>
</organism>
<dbReference type="Pfam" id="PF23670">
    <property type="entry name" value="PIGBOS1"/>
    <property type="match status" value="1"/>
</dbReference>
<feature type="region of interest" description="Disordered" evidence="1">
    <location>
        <begin position="36"/>
        <end position="67"/>
    </location>
</feature>
<accession>A0AA38VT08</accession>
<proteinExistence type="predicted"/>
<dbReference type="AlphaFoldDB" id="A0AA38VT08"/>
<evidence type="ECO:0000313" key="2">
    <source>
        <dbReference type="EMBL" id="KAJ9149986.1"/>
    </source>
</evidence>
<reference evidence="2" key="1">
    <citation type="submission" date="2022-07" db="EMBL/GenBank/DDBJ databases">
        <title>Fungi with potential for degradation of polypropylene.</title>
        <authorList>
            <person name="Gostincar C."/>
        </authorList>
    </citation>
    <scope>NUCLEOTIDE SEQUENCE</scope>
    <source>
        <strain evidence="2">EXF-13308</strain>
    </source>
</reference>
<comment type="caution">
    <text evidence="2">The sequence shown here is derived from an EMBL/GenBank/DDBJ whole genome shotgun (WGS) entry which is preliminary data.</text>
</comment>
<dbReference type="Proteomes" id="UP001174694">
    <property type="component" value="Unassembled WGS sequence"/>
</dbReference>
<protein>
    <submittedName>
        <fullName evidence="2">Uncharacterized protein</fullName>
    </submittedName>
</protein>
<keyword evidence="3" id="KW-1185">Reference proteome</keyword>
<gene>
    <name evidence="2" type="ORF">NKR23_g3940</name>
</gene>
<sequence>MRAARTLLPPALAVCCGVMGGFYIFNPAFQDEVKQRQPQRLSTATHANVTGENVYEKDKRQPQPQSN</sequence>
<dbReference type="InterPro" id="IPR057394">
    <property type="entry name" value="PIGBOS1"/>
</dbReference>